<feature type="region of interest" description="Disordered" evidence="1">
    <location>
        <begin position="1"/>
        <end position="27"/>
    </location>
</feature>
<name>A0A2P2P6E0_RHIMU</name>
<accession>A0A2P2P6E0</accession>
<organism evidence="2">
    <name type="scientific">Rhizophora mucronata</name>
    <name type="common">Asiatic mangrove</name>
    <dbReference type="NCBI Taxonomy" id="61149"/>
    <lineage>
        <taxon>Eukaryota</taxon>
        <taxon>Viridiplantae</taxon>
        <taxon>Streptophyta</taxon>
        <taxon>Embryophyta</taxon>
        <taxon>Tracheophyta</taxon>
        <taxon>Spermatophyta</taxon>
        <taxon>Magnoliopsida</taxon>
        <taxon>eudicotyledons</taxon>
        <taxon>Gunneridae</taxon>
        <taxon>Pentapetalae</taxon>
        <taxon>rosids</taxon>
        <taxon>fabids</taxon>
        <taxon>Malpighiales</taxon>
        <taxon>Rhizophoraceae</taxon>
        <taxon>Rhizophora</taxon>
    </lineage>
</organism>
<proteinExistence type="predicted"/>
<reference evidence="2" key="1">
    <citation type="submission" date="2018-02" db="EMBL/GenBank/DDBJ databases">
        <title>Rhizophora mucronata_Transcriptome.</title>
        <authorList>
            <person name="Meera S.P."/>
            <person name="Sreeshan A."/>
            <person name="Augustine A."/>
        </authorList>
    </citation>
    <scope>NUCLEOTIDE SEQUENCE</scope>
    <source>
        <tissue evidence="2">Leaf</tissue>
    </source>
</reference>
<feature type="compositionally biased region" description="Polar residues" evidence="1">
    <location>
        <begin position="8"/>
        <end position="18"/>
    </location>
</feature>
<sequence length="27" mass="3094">MSYFRVAHNQQSSCSVSEKNFHLSGHI</sequence>
<evidence type="ECO:0000313" key="2">
    <source>
        <dbReference type="EMBL" id="MBX50267.1"/>
    </source>
</evidence>
<evidence type="ECO:0000256" key="1">
    <source>
        <dbReference type="SAM" id="MobiDB-lite"/>
    </source>
</evidence>
<dbReference type="EMBL" id="GGEC01069783">
    <property type="protein sequence ID" value="MBX50267.1"/>
    <property type="molecule type" value="Transcribed_RNA"/>
</dbReference>
<dbReference type="AlphaFoldDB" id="A0A2P2P6E0"/>
<protein>
    <submittedName>
        <fullName evidence="2">Uncharacterized protein</fullName>
    </submittedName>
</protein>